<accession>A0A7W3P7A7</accession>
<reference evidence="10 11" key="1">
    <citation type="submission" date="2020-07" db="EMBL/GenBank/DDBJ databases">
        <title>Sequencing the genomes of 1000 actinobacteria strains.</title>
        <authorList>
            <person name="Klenk H.-P."/>
        </authorList>
    </citation>
    <scope>NUCLEOTIDE SEQUENCE [LARGE SCALE GENOMIC DNA]</scope>
    <source>
        <strain evidence="10 11">DSM 100723</strain>
    </source>
</reference>
<gene>
    <name evidence="10" type="ORF">FHX74_003418</name>
</gene>
<sequence length="537" mass="56141">MTSTLSGSGTGPPDPAPAGPRAGTSPPRRVSRVVGALGPAVLVAAVALVCRLVPLLRGGGLFGLGSYDDGVHMAAALAWVHGATPYRDFLFLQPPGVLVALAPFATLGALTHEGLGFAAARLAWVAMGAANAVLVTRIARPLGAWPALLGGLFYAVWWPAVYVERTTMLEGLGNVTLLLALLALARADRVSSGHRSWSGWPLLAGLALGFGAGVKIWGVLAALLVAVWQLAPERRRRLPGLLAGFTAAGALVYLPFFVAAPRAMWHQVVTVQLGRSGEPSTVWHRLTLIGGLEPWRPAHPVLAGVVLLAVVALTLAAGVPTARLPVLLALAYGLLLFALTPNLFRQYPAVLAGPAALVVAAAAARLLGLRCRVPRRGRGPRAAAGVLLVVAVLALGLPGLGQRLGTRFPAAALAPVVRTLPGCLTSDEPTVLIELDQVGRTVERGCRVVVDYGGYAYDPPPALTVGPHGPRTPRQLRRIRDTAGWQADLRAYLATGSGAFHVRNRGSGPAAARSWAVWTSWPVLARHGDVVLRRPPR</sequence>
<dbReference type="AlphaFoldDB" id="A0A7W3P7A7"/>
<feature type="transmembrane region" description="Helical" evidence="9">
    <location>
        <begin position="326"/>
        <end position="344"/>
    </location>
</feature>
<dbReference type="EMBL" id="JACGWT010000006">
    <property type="protein sequence ID" value="MBA8795777.1"/>
    <property type="molecule type" value="Genomic_DNA"/>
</dbReference>
<evidence type="ECO:0008006" key="12">
    <source>
        <dbReference type="Google" id="ProtNLM"/>
    </source>
</evidence>
<keyword evidence="4" id="KW-0808">Transferase</keyword>
<feature type="transmembrane region" description="Helical" evidence="9">
    <location>
        <begin position="301"/>
        <end position="319"/>
    </location>
</feature>
<keyword evidence="6 9" id="KW-1133">Transmembrane helix</keyword>
<evidence type="ECO:0000256" key="3">
    <source>
        <dbReference type="ARBA" id="ARBA00022676"/>
    </source>
</evidence>
<feature type="region of interest" description="Disordered" evidence="8">
    <location>
        <begin position="1"/>
        <end position="28"/>
    </location>
</feature>
<evidence type="ECO:0000256" key="9">
    <source>
        <dbReference type="SAM" id="Phobius"/>
    </source>
</evidence>
<name>A0A7W3P7A7_9ACTN</name>
<dbReference type="GO" id="GO:0016763">
    <property type="term" value="F:pentosyltransferase activity"/>
    <property type="evidence" value="ECO:0007669"/>
    <property type="project" value="TreeGrafter"/>
</dbReference>
<feature type="transmembrane region" description="Helical" evidence="9">
    <location>
        <begin position="381"/>
        <end position="400"/>
    </location>
</feature>
<keyword evidence="11" id="KW-1185">Reference proteome</keyword>
<dbReference type="PANTHER" id="PTHR33908:SF11">
    <property type="entry name" value="MEMBRANE PROTEIN"/>
    <property type="match status" value="1"/>
</dbReference>
<organism evidence="10 11">
    <name type="scientific">Microlunatus kandeliicorticis</name>
    <dbReference type="NCBI Taxonomy" id="1759536"/>
    <lineage>
        <taxon>Bacteria</taxon>
        <taxon>Bacillati</taxon>
        <taxon>Actinomycetota</taxon>
        <taxon>Actinomycetes</taxon>
        <taxon>Propionibacteriales</taxon>
        <taxon>Propionibacteriaceae</taxon>
        <taxon>Microlunatus</taxon>
    </lineage>
</organism>
<evidence type="ECO:0000256" key="5">
    <source>
        <dbReference type="ARBA" id="ARBA00022692"/>
    </source>
</evidence>
<comment type="caution">
    <text evidence="10">The sequence shown here is derived from an EMBL/GenBank/DDBJ whole genome shotgun (WGS) entry which is preliminary data.</text>
</comment>
<evidence type="ECO:0000256" key="7">
    <source>
        <dbReference type="ARBA" id="ARBA00023136"/>
    </source>
</evidence>
<feature type="transmembrane region" description="Helical" evidence="9">
    <location>
        <begin position="240"/>
        <end position="260"/>
    </location>
</feature>
<evidence type="ECO:0000256" key="4">
    <source>
        <dbReference type="ARBA" id="ARBA00022679"/>
    </source>
</evidence>
<dbReference type="GO" id="GO:0009103">
    <property type="term" value="P:lipopolysaccharide biosynthetic process"/>
    <property type="evidence" value="ECO:0007669"/>
    <property type="project" value="UniProtKB-ARBA"/>
</dbReference>
<evidence type="ECO:0000256" key="1">
    <source>
        <dbReference type="ARBA" id="ARBA00004651"/>
    </source>
</evidence>
<keyword evidence="2" id="KW-1003">Cell membrane</keyword>
<evidence type="ECO:0000256" key="8">
    <source>
        <dbReference type="SAM" id="MobiDB-lite"/>
    </source>
</evidence>
<feature type="transmembrane region" description="Helical" evidence="9">
    <location>
        <begin position="89"/>
        <end position="110"/>
    </location>
</feature>
<evidence type="ECO:0000313" key="10">
    <source>
        <dbReference type="EMBL" id="MBA8795777.1"/>
    </source>
</evidence>
<evidence type="ECO:0000313" key="11">
    <source>
        <dbReference type="Proteomes" id="UP000523079"/>
    </source>
</evidence>
<feature type="transmembrane region" description="Helical" evidence="9">
    <location>
        <begin position="33"/>
        <end position="54"/>
    </location>
</feature>
<keyword evidence="3" id="KW-0328">Glycosyltransferase</keyword>
<protein>
    <recommendedName>
        <fullName evidence="12">4-amino-4-deoxy-L-arabinose transferase</fullName>
    </recommendedName>
</protein>
<dbReference type="InterPro" id="IPR050297">
    <property type="entry name" value="LipidA_mod_glycosyltrf_83"/>
</dbReference>
<feature type="transmembrane region" description="Helical" evidence="9">
    <location>
        <begin position="350"/>
        <end position="369"/>
    </location>
</feature>
<dbReference type="PANTHER" id="PTHR33908">
    <property type="entry name" value="MANNOSYLTRANSFERASE YKCB-RELATED"/>
    <property type="match status" value="1"/>
</dbReference>
<dbReference type="Proteomes" id="UP000523079">
    <property type="component" value="Unassembled WGS sequence"/>
</dbReference>
<proteinExistence type="predicted"/>
<feature type="transmembrane region" description="Helical" evidence="9">
    <location>
        <begin position="199"/>
        <end position="228"/>
    </location>
</feature>
<dbReference type="RefSeq" id="WP_182561403.1">
    <property type="nucleotide sequence ID" value="NZ_JACGWT010000006.1"/>
</dbReference>
<dbReference type="GO" id="GO:0005886">
    <property type="term" value="C:plasma membrane"/>
    <property type="evidence" value="ECO:0007669"/>
    <property type="project" value="UniProtKB-SubCell"/>
</dbReference>
<comment type="subcellular location">
    <subcellularLocation>
        <location evidence="1">Cell membrane</location>
        <topology evidence="1">Multi-pass membrane protein</topology>
    </subcellularLocation>
</comment>
<feature type="transmembrane region" description="Helical" evidence="9">
    <location>
        <begin position="145"/>
        <end position="162"/>
    </location>
</feature>
<keyword evidence="5 9" id="KW-0812">Transmembrane</keyword>
<evidence type="ECO:0000256" key="2">
    <source>
        <dbReference type="ARBA" id="ARBA00022475"/>
    </source>
</evidence>
<keyword evidence="7 9" id="KW-0472">Membrane</keyword>
<evidence type="ECO:0000256" key="6">
    <source>
        <dbReference type="ARBA" id="ARBA00022989"/>
    </source>
</evidence>